<evidence type="ECO:0000256" key="1">
    <source>
        <dbReference type="SAM" id="MobiDB-lite"/>
    </source>
</evidence>
<reference evidence="2 3" key="1">
    <citation type="submission" date="2018-11" db="EMBL/GenBank/DDBJ databases">
        <authorList>
            <consortium name="Pathogen Informatics"/>
        </authorList>
    </citation>
    <scope>NUCLEOTIDE SEQUENCE [LARGE SCALE GENOMIC DNA]</scope>
</reference>
<evidence type="ECO:0000313" key="3">
    <source>
        <dbReference type="Proteomes" id="UP000271889"/>
    </source>
</evidence>
<accession>A0A3P6QU34</accession>
<organism evidence="2 3">
    <name type="scientific">Cylicostephanus goldi</name>
    <name type="common">Nematode worm</name>
    <dbReference type="NCBI Taxonomy" id="71465"/>
    <lineage>
        <taxon>Eukaryota</taxon>
        <taxon>Metazoa</taxon>
        <taxon>Ecdysozoa</taxon>
        <taxon>Nematoda</taxon>
        <taxon>Chromadorea</taxon>
        <taxon>Rhabditida</taxon>
        <taxon>Rhabditina</taxon>
        <taxon>Rhabditomorpha</taxon>
        <taxon>Strongyloidea</taxon>
        <taxon>Strongylidae</taxon>
        <taxon>Cylicostephanus</taxon>
    </lineage>
</organism>
<keyword evidence="3" id="KW-1185">Reference proteome</keyword>
<dbReference type="AlphaFoldDB" id="A0A3P6QU34"/>
<sequence length="81" mass="9013">MDCRETLDNVTSDNAHQQPATGICEGCSNGSVTSHSIQWTLLRIRFGKESSTKTSSILEDRTEEGNTESDFGHLPLRNTHY</sequence>
<feature type="compositionally biased region" description="Polar residues" evidence="1">
    <location>
        <begin position="8"/>
        <end position="20"/>
    </location>
</feature>
<gene>
    <name evidence="2" type="ORF">CGOC_LOCUS1550</name>
</gene>
<evidence type="ECO:0000313" key="2">
    <source>
        <dbReference type="EMBL" id="VDK49567.1"/>
    </source>
</evidence>
<proteinExistence type="predicted"/>
<feature type="region of interest" description="Disordered" evidence="1">
    <location>
        <begin position="49"/>
        <end position="81"/>
    </location>
</feature>
<feature type="region of interest" description="Disordered" evidence="1">
    <location>
        <begin position="1"/>
        <end position="27"/>
    </location>
</feature>
<dbReference type="EMBL" id="UYRV01002957">
    <property type="protein sequence ID" value="VDK49567.1"/>
    <property type="molecule type" value="Genomic_DNA"/>
</dbReference>
<name>A0A3P6QU34_CYLGO</name>
<protein>
    <submittedName>
        <fullName evidence="2">Uncharacterized protein</fullName>
    </submittedName>
</protein>
<dbReference type="Proteomes" id="UP000271889">
    <property type="component" value="Unassembled WGS sequence"/>
</dbReference>